<sequence>MKKLIWILCQFNTAKKQEISSWEAVSLMANISNSANLECSESTQMLVIVNSNIRRIQRRTTIRTNWKPTDRIERVFLLGIPAGYDTRQIPAYKEMQKEVEKHGDGIVLN</sequence>
<evidence type="ECO:0000313" key="1">
    <source>
        <dbReference type="EMBL" id="CBY34855.1"/>
    </source>
</evidence>
<protein>
    <recommendedName>
        <fullName evidence="2">Hexosyltransferase</fullName>
    </recommendedName>
</protein>
<dbReference type="AlphaFoldDB" id="E4YH81"/>
<evidence type="ECO:0008006" key="2">
    <source>
        <dbReference type="Google" id="ProtNLM"/>
    </source>
</evidence>
<feature type="non-terminal residue" evidence="1">
    <location>
        <position position="109"/>
    </location>
</feature>
<dbReference type="Proteomes" id="UP000011014">
    <property type="component" value="Unassembled WGS sequence"/>
</dbReference>
<organism evidence="1">
    <name type="scientific">Oikopleura dioica</name>
    <name type="common">Tunicate</name>
    <dbReference type="NCBI Taxonomy" id="34765"/>
    <lineage>
        <taxon>Eukaryota</taxon>
        <taxon>Metazoa</taxon>
        <taxon>Chordata</taxon>
        <taxon>Tunicata</taxon>
        <taxon>Appendicularia</taxon>
        <taxon>Copelata</taxon>
        <taxon>Oikopleuridae</taxon>
        <taxon>Oikopleura</taxon>
    </lineage>
</organism>
<reference evidence="1" key="1">
    <citation type="journal article" date="2010" name="Science">
        <title>Plasticity of animal genome architecture unmasked by rapid evolution of a pelagic tunicate.</title>
        <authorList>
            <person name="Denoeud F."/>
            <person name="Henriet S."/>
            <person name="Mungpakdee S."/>
            <person name="Aury J.M."/>
            <person name="Da Silva C."/>
            <person name="Brinkmann H."/>
            <person name="Mikhaleva J."/>
            <person name="Olsen L.C."/>
            <person name="Jubin C."/>
            <person name="Canestro C."/>
            <person name="Bouquet J.M."/>
            <person name="Danks G."/>
            <person name="Poulain J."/>
            <person name="Campsteijn C."/>
            <person name="Adamski M."/>
            <person name="Cross I."/>
            <person name="Yadetie F."/>
            <person name="Muffato M."/>
            <person name="Louis A."/>
            <person name="Butcher S."/>
            <person name="Tsagkogeorga G."/>
            <person name="Konrad A."/>
            <person name="Singh S."/>
            <person name="Jensen M.F."/>
            <person name="Cong E.H."/>
            <person name="Eikeseth-Otteraa H."/>
            <person name="Noel B."/>
            <person name="Anthouard V."/>
            <person name="Porcel B.M."/>
            <person name="Kachouri-Lafond R."/>
            <person name="Nishino A."/>
            <person name="Ugolini M."/>
            <person name="Chourrout P."/>
            <person name="Nishida H."/>
            <person name="Aasland R."/>
            <person name="Huzurbazar S."/>
            <person name="Westhof E."/>
            <person name="Delsuc F."/>
            <person name="Lehrach H."/>
            <person name="Reinhardt R."/>
            <person name="Weissenbach J."/>
            <person name="Roy S.W."/>
            <person name="Artiguenave F."/>
            <person name="Postlethwait J.H."/>
            <person name="Manak J.R."/>
            <person name="Thompson E.M."/>
            <person name="Jaillon O."/>
            <person name="Du Pasquier L."/>
            <person name="Boudinot P."/>
            <person name="Liberles D.A."/>
            <person name="Volff J.N."/>
            <person name="Philippe H."/>
            <person name="Lenhard B."/>
            <person name="Roest Crollius H."/>
            <person name="Wincker P."/>
            <person name="Chourrout D."/>
        </authorList>
    </citation>
    <scope>NUCLEOTIDE SEQUENCE [LARGE SCALE GENOMIC DNA]</scope>
</reference>
<dbReference type="EMBL" id="FN654553">
    <property type="protein sequence ID" value="CBY34855.1"/>
    <property type="molecule type" value="Genomic_DNA"/>
</dbReference>
<proteinExistence type="predicted"/>
<accession>E4YH81</accession>
<name>E4YH81_OIKDI</name>
<gene>
    <name evidence="1" type="ORF">GSOID_T00024892001</name>
</gene>